<dbReference type="Proteomes" id="UP001295423">
    <property type="component" value="Unassembled WGS sequence"/>
</dbReference>
<protein>
    <submittedName>
        <fullName evidence="1">Uncharacterized protein</fullName>
    </submittedName>
</protein>
<name>A0AAD2CGW2_9STRA</name>
<gene>
    <name evidence="1" type="ORF">CYCCA115_LOCUS2908</name>
</gene>
<sequence>MNRTRHNRIIKIKRTRDGSIHKLLKPIQPRVRLVTIRKRKQQQVLAAATNNDDSFATRKKRVRLSESRTMNRIVLPYKSAKDSSTDKHLLFFKKNPALAELGA</sequence>
<keyword evidence="2" id="KW-1185">Reference proteome</keyword>
<proteinExistence type="predicted"/>
<accession>A0AAD2CGW2</accession>
<dbReference type="AlphaFoldDB" id="A0AAD2CGW2"/>
<evidence type="ECO:0000313" key="2">
    <source>
        <dbReference type="Proteomes" id="UP001295423"/>
    </source>
</evidence>
<organism evidence="1 2">
    <name type="scientific">Cylindrotheca closterium</name>
    <dbReference type="NCBI Taxonomy" id="2856"/>
    <lineage>
        <taxon>Eukaryota</taxon>
        <taxon>Sar</taxon>
        <taxon>Stramenopiles</taxon>
        <taxon>Ochrophyta</taxon>
        <taxon>Bacillariophyta</taxon>
        <taxon>Bacillariophyceae</taxon>
        <taxon>Bacillariophycidae</taxon>
        <taxon>Bacillariales</taxon>
        <taxon>Bacillariaceae</taxon>
        <taxon>Cylindrotheca</taxon>
    </lineage>
</organism>
<comment type="caution">
    <text evidence="1">The sequence shown here is derived from an EMBL/GenBank/DDBJ whole genome shotgun (WGS) entry which is preliminary data.</text>
</comment>
<dbReference type="EMBL" id="CAKOGP040000224">
    <property type="protein sequence ID" value="CAJ1932581.1"/>
    <property type="molecule type" value="Genomic_DNA"/>
</dbReference>
<reference evidence="1" key="1">
    <citation type="submission" date="2023-08" db="EMBL/GenBank/DDBJ databases">
        <authorList>
            <person name="Audoor S."/>
            <person name="Bilcke G."/>
        </authorList>
    </citation>
    <scope>NUCLEOTIDE SEQUENCE</scope>
</reference>
<evidence type="ECO:0000313" key="1">
    <source>
        <dbReference type="EMBL" id="CAJ1932581.1"/>
    </source>
</evidence>